<feature type="region of interest" description="Disordered" evidence="1">
    <location>
        <begin position="69"/>
        <end position="91"/>
    </location>
</feature>
<keyword evidence="3" id="KW-1185">Reference proteome</keyword>
<reference evidence="3" key="2">
    <citation type="submission" date="2010-03" db="EMBL/GenBank/DDBJ databases">
        <title>The genome sequence of Coccidioides posadasii strain Silveira.</title>
        <authorList>
            <consortium name="The Broad Institute Genome Sequencing Center for Infectious Disease"/>
            <person name="Neafsey D."/>
            <person name="Orbach M."/>
            <person name="Henn M.R."/>
            <person name="Cole G.T."/>
            <person name="Galgiani J."/>
            <person name="Gardner M.J."/>
            <person name="Kirkland T.N."/>
            <person name="Taylor J.W."/>
            <person name="Young S.K."/>
            <person name="Zeng Q."/>
            <person name="Koehrsen M."/>
            <person name="Alvarado L."/>
            <person name="Berlin A."/>
            <person name="Borenstein D."/>
            <person name="Chapman S.B."/>
            <person name="Chen Z."/>
            <person name="Engels R."/>
            <person name="Freedman E."/>
            <person name="Gellesch M."/>
            <person name="Goldberg J."/>
            <person name="Griggs A."/>
            <person name="Gujja S."/>
            <person name="Heilman E."/>
            <person name="Heiman D."/>
            <person name="Howarth C."/>
            <person name="Jen D."/>
            <person name="Larson L."/>
            <person name="Mehta T."/>
            <person name="Neiman D."/>
            <person name="Park D."/>
            <person name="Pearson M."/>
            <person name="Richards J."/>
            <person name="Roberts A."/>
            <person name="Saif S."/>
            <person name="Shea T."/>
            <person name="Shenoy N."/>
            <person name="Sisk P."/>
            <person name="Stolte C."/>
            <person name="Sykes S."/>
            <person name="Walk T."/>
            <person name="White J."/>
            <person name="Yandava C."/>
            <person name="Haas B."/>
            <person name="Nusbaum C."/>
            <person name="Birren B."/>
        </authorList>
    </citation>
    <scope>NUCLEOTIDE SEQUENCE [LARGE SCALE GENOMIC DNA]</scope>
    <source>
        <strain evidence="3">RMSCC 757 / Silveira</strain>
    </source>
</reference>
<evidence type="ECO:0000313" key="2">
    <source>
        <dbReference type="EMBL" id="EFW21540.1"/>
    </source>
</evidence>
<evidence type="ECO:0000313" key="3">
    <source>
        <dbReference type="Proteomes" id="UP000002497"/>
    </source>
</evidence>
<dbReference type="VEuPathDB" id="FungiDB:CPSG_01696"/>
<gene>
    <name evidence="2" type="ORF">CPSG_01696</name>
</gene>
<protein>
    <submittedName>
        <fullName evidence="2">Predicted protein</fullName>
    </submittedName>
</protein>
<dbReference type="Proteomes" id="UP000002497">
    <property type="component" value="Unassembled WGS sequence"/>
</dbReference>
<proteinExistence type="predicted"/>
<sequence length="148" mass="16077">MGVGWLIVLFRTPRRLSESLRRTTRCQHPSPSPSPFDTAQPATNVPLASRVHQHVPLRDLALGLCSPSSLSASQTSLTAPTPRSVKPSEENGFLCPRSPIVRFNGTSSKRSVTNHPVAQPRCYVAVTNAVFTSFFHTRAMSSLNNAPA</sequence>
<dbReference type="EMBL" id="GL636487">
    <property type="protein sequence ID" value="EFW21540.1"/>
    <property type="molecule type" value="Genomic_DNA"/>
</dbReference>
<evidence type="ECO:0000256" key="1">
    <source>
        <dbReference type="SAM" id="MobiDB-lite"/>
    </source>
</evidence>
<organism evidence="3">
    <name type="scientific">Coccidioides posadasii (strain RMSCC 757 / Silveira)</name>
    <name type="common">Valley fever fungus</name>
    <dbReference type="NCBI Taxonomy" id="443226"/>
    <lineage>
        <taxon>Eukaryota</taxon>
        <taxon>Fungi</taxon>
        <taxon>Dikarya</taxon>
        <taxon>Ascomycota</taxon>
        <taxon>Pezizomycotina</taxon>
        <taxon>Eurotiomycetes</taxon>
        <taxon>Eurotiomycetidae</taxon>
        <taxon>Onygenales</taxon>
        <taxon>Onygenaceae</taxon>
        <taxon>Coccidioides</taxon>
    </lineage>
</organism>
<dbReference type="HOGENOM" id="CLU_1758640_0_0_1"/>
<accession>E9CW63</accession>
<name>E9CW63_COCPS</name>
<reference evidence="3" key="1">
    <citation type="journal article" date="2010" name="Genome Res.">
        <title>Population genomic sequencing of Coccidioides fungi reveals recent hybridization and transposon control.</title>
        <authorList>
            <person name="Neafsey D.E."/>
            <person name="Barker B.M."/>
            <person name="Sharpton T.J."/>
            <person name="Stajich J.E."/>
            <person name="Park D.J."/>
            <person name="Whiston E."/>
            <person name="Hung C.-Y."/>
            <person name="McMahan C."/>
            <person name="White J."/>
            <person name="Sykes S."/>
            <person name="Heiman D."/>
            <person name="Young S."/>
            <person name="Zeng Q."/>
            <person name="Abouelleil A."/>
            <person name="Aftuck L."/>
            <person name="Bessette D."/>
            <person name="Brown A."/>
            <person name="FitzGerald M."/>
            <person name="Lui A."/>
            <person name="Macdonald J.P."/>
            <person name="Priest M."/>
            <person name="Orbach M.J."/>
            <person name="Galgiani J.N."/>
            <person name="Kirkland T.N."/>
            <person name="Cole G.T."/>
            <person name="Birren B.W."/>
            <person name="Henn M.R."/>
            <person name="Taylor J.W."/>
            <person name="Rounsley S.D."/>
        </authorList>
    </citation>
    <scope>NUCLEOTIDE SEQUENCE [LARGE SCALE GENOMIC DNA]</scope>
    <source>
        <strain evidence="3">RMSCC 757 / Silveira</strain>
    </source>
</reference>
<feature type="region of interest" description="Disordered" evidence="1">
    <location>
        <begin position="22"/>
        <end position="42"/>
    </location>
</feature>
<dbReference type="AlphaFoldDB" id="E9CW63"/>
<feature type="compositionally biased region" description="Low complexity" evidence="1">
    <location>
        <begin position="69"/>
        <end position="82"/>
    </location>
</feature>